<evidence type="ECO:0000256" key="6">
    <source>
        <dbReference type="ARBA" id="ARBA00022898"/>
    </source>
</evidence>
<keyword evidence="6" id="KW-0663">Pyridoxal phosphate</keyword>
<dbReference type="InterPro" id="IPR002048">
    <property type="entry name" value="EF_hand_dom"/>
</dbReference>
<dbReference type="Proteomes" id="UP001165065">
    <property type="component" value="Unassembled WGS sequence"/>
</dbReference>
<evidence type="ECO:0000313" key="9">
    <source>
        <dbReference type="EMBL" id="GMI25016.1"/>
    </source>
</evidence>
<dbReference type="FunFam" id="3.90.1150.10:FF:000151">
    <property type="entry name" value="Alanine aminotransferase 2"/>
    <property type="match status" value="1"/>
</dbReference>
<proteinExistence type="inferred from homology"/>
<dbReference type="AlphaFoldDB" id="A0A9W7FX18"/>
<dbReference type="OrthoDB" id="1732682at2759"/>
<comment type="caution">
    <text evidence="9">The sequence shown here is derived from an EMBL/GenBank/DDBJ whole genome shotgun (WGS) entry which is preliminary data.</text>
</comment>
<dbReference type="CDD" id="cd00609">
    <property type="entry name" value="AAT_like"/>
    <property type="match status" value="1"/>
</dbReference>
<sequence length="604" mass="66184">MRATVALRRLGASARCLSSPAKDPKLLFEAYASTSRSSTELFKLLDKDNDGLLQKSEVEEFLGDLAGHHLEAINKAAITALQAKSERECLDLEYFQRWLVMATKFGDSRSSKMVKAYKKLPDLGDIGAVCEEPKSWNANTMAQNLRRMQYAVRGEVVMKAERLMSEGKKIIFTNIGNPHSVGQEPITFYRQVMALCDLPKKEGVDHPNVASMFPSDVVERAREIKDAIGGAGTGAYTGSQGVMSFRQDVVDFIEKRDGFPSKTGNIFLTNGASSGIQAILTGLLANDHDAVMIPIPQYPIYSALITLLCGRQVGYELNEDEGWSVSREQLETQLKISQSEGLTIKAMAMINPGNPTGQVLDEEDVATICQFCADHGIVLLSDEVYQRNVYAKGKKFHSAKKVAMSRPSLSSLQLVSFHSTSKGLIGECGRRGGYMELHNIDTYIQTQIYKLASSGLCSGVNGQIMTSLMLRGPPEGGESWDLFQKEEGEIFDALSRKAEALVKGLNSIDGVTCQPAEGAMYAFPSIEIPPKALEAAEAKKQSPDALYAVSLLESTGICVVPASGFGQKKGRVGFRTTFLPPDDVMENAVHEFKRHHEEFCKKYA</sequence>
<dbReference type="InterPro" id="IPR015424">
    <property type="entry name" value="PyrdxlP-dep_Trfase"/>
</dbReference>
<dbReference type="PANTHER" id="PTHR11751">
    <property type="entry name" value="ALANINE AMINOTRANSFERASE"/>
    <property type="match status" value="1"/>
</dbReference>
<evidence type="ECO:0000256" key="5">
    <source>
        <dbReference type="ARBA" id="ARBA00022837"/>
    </source>
</evidence>
<accession>A0A9W7FX18</accession>
<keyword evidence="4" id="KW-0808">Transferase</keyword>
<keyword evidence="10" id="KW-1185">Reference proteome</keyword>
<dbReference type="FunFam" id="1.10.287.1970:FF:000001">
    <property type="entry name" value="Alanine aminotransferase 2"/>
    <property type="match status" value="1"/>
</dbReference>
<evidence type="ECO:0000256" key="3">
    <source>
        <dbReference type="ARBA" id="ARBA00022576"/>
    </source>
</evidence>
<dbReference type="InterPro" id="IPR045088">
    <property type="entry name" value="ALAT1/2-like"/>
</dbReference>
<protein>
    <recommendedName>
        <fullName evidence="8">EF-hand domain-containing protein</fullName>
    </recommendedName>
</protein>
<dbReference type="GO" id="GO:0005509">
    <property type="term" value="F:calcium ion binding"/>
    <property type="evidence" value="ECO:0007669"/>
    <property type="project" value="InterPro"/>
</dbReference>
<comment type="subunit">
    <text evidence="2">Homodimer.</text>
</comment>
<dbReference type="PANTHER" id="PTHR11751:SF29">
    <property type="entry name" value="ALANINE TRANSAMINASE"/>
    <property type="match status" value="1"/>
</dbReference>
<dbReference type="InterPro" id="IPR015422">
    <property type="entry name" value="PyrdxlP-dep_Trfase_small"/>
</dbReference>
<dbReference type="Gene3D" id="1.10.287.1970">
    <property type="match status" value="1"/>
</dbReference>
<keyword evidence="3" id="KW-0032">Aminotransferase</keyword>
<dbReference type="SUPFAM" id="SSF47473">
    <property type="entry name" value="EF-hand"/>
    <property type="match status" value="1"/>
</dbReference>
<dbReference type="InterPro" id="IPR011992">
    <property type="entry name" value="EF-hand-dom_pair"/>
</dbReference>
<dbReference type="EMBL" id="BRYA01000598">
    <property type="protein sequence ID" value="GMI25016.1"/>
    <property type="molecule type" value="Genomic_DNA"/>
</dbReference>
<dbReference type="Gene3D" id="3.40.640.10">
    <property type="entry name" value="Type I PLP-dependent aspartate aminotransferase-like (Major domain)"/>
    <property type="match status" value="1"/>
</dbReference>
<comment type="cofactor">
    <cofactor evidence="1">
        <name>pyridoxal 5'-phosphate</name>
        <dbReference type="ChEBI" id="CHEBI:597326"/>
    </cofactor>
</comment>
<comment type="similarity">
    <text evidence="7">Belongs to the class-I pyridoxal-phosphate-dependent aminotransferase family. Alanine aminotransferase subfamily.</text>
</comment>
<evidence type="ECO:0000256" key="1">
    <source>
        <dbReference type="ARBA" id="ARBA00001933"/>
    </source>
</evidence>
<gene>
    <name evidence="9" type="ORF">TrCOL_g12028</name>
</gene>
<evidence type="ECO:0000259" key="8">
    <source>
        <dbReference type="PROSITE" id="PS50222"/>
    </source>
</evidence>
<dbReference type="FunFam" id="3.40.640.10:FF:000104">
    <property type="entry name" value="Alanine aminotransferase, putative"/>
    <property type="match status" value="1"/>
</dbReference>
<dbReference type="GO" id="GO:0004021">
    <property type="term" value="F:L-alanine:2-oxoglutarate aminotransferase activity"/>
    <property type="evidence" value="ECO:0007669"/>
    <property type="project" value="TreeGrafter"/>
</dbReference>
<organism evidence="9 10">
    <name type="scientific">Triparma columacea</name>
    <dbReference type="NCBI Taxonomy" id="722753"/>
    <lineage>
        <taxon>Eukaryota</taxon>
        <taxon>Sar</taxon>
        <taxon>Stramenopiles</taxon>
        <taxon>Ochrophyta</taxon>
        <taxon>Bolidophyceae</taxon>
        <taxon>Parmales</taxon>
        <taxon>Triparmaceae</taxon>
        <taxon>Triparma</taxon>
    </lineage>
</organism>
<dbReference type="PROSITE" id="PS00018">
    <property type="entry name" value="EF_HAND_1"/>
    <property type="match status" value="1"/>
</dbReference>
<dbReference type="PROSITE" id="PS50222">
    <property type="entry name" value="EF_HAND_2"/>
    <property type="match status" value="1"/>
</dbReference>
<reference evidence="10" key="1">
    <citation type="journal article" date="2023" name="Commun. Biol.">
        <title>Genome analysis of Parmales, the sister group of diatoms, reveals the evolutionary specialization of diatoms from phago-mixotrophs to photoautotrophs.</title>
        <authorList>
            <person name="Ban H."/>
            <person name="Sato S."/>
            <person name="Yoshikawa S."/>
            <person name="Yamada K."/>
            <person name="Nakamura Y."/>
            <person name="Ichinomiya M."/>
            <person name="Sato N."/>
            <person name="Blanc-Mathieu R."/>
            <person name="Endo H."/>
            <person name="Kuwata A."/>
            <person name="Ogata H."/>
        </authorList>
    </citation>
    <scope>NUCLEOTIDE SEQUENCE [LARGE SCALE GENOMIC DNA]</scope>
</reference>
<evidence type="ECO:0000313" key="10">
    <source>
        <dbReference type="Proteomes" id="UP001165065"/>
    </source>
</evidence>
<dbReference type="Pfam" id="PF00155">
    <property type="entry name" value="Aminotran_1_2"/>
    <property type="match status" value="1"/>
</dbReference>
<dbReference type="InterPro" id="IPR004839">
    <property type="entry name" value="Aminotransferase_I/II_large"/>
</dbReference>
<evidence type="ECO:0000256" key="2">
    <source>
        <dbReference type="ARBA" id="ARBA00011738"/>
    </source>
</evidence>
<dbReference type="GO" id="GO:0030170">
    <property type="term" value="F:pyridoxal phosphate binding"/>
    <property type="evidence" value="ECO:0007669"/>
    <property type="project" value="InterPro"/>
</dbReference>
<name>A0A9W7FX18_9STRA</name>
<dbReference type="SUPFAM" id="SSF53383">
    <property type="entry name" value="PLP-dependent transferases"/>
    <property type="match status" value="1"/>
</dbReference>
<feature type="domain" description="EF-hand" evidence="8">
    <location>
        <begin position="33"/>
        <end position="68"/>
    </location>
</feature>
<keyword evidence="5" id="KW-0106">Calcium</keyword>
<evidence type="ECO:0000256" key="7">
    <source>
        <dbReference type="ARBA" id="ARBA00025785"/>
    </source>
</evidence>
<dbReference type="InterPro" id="IPR015421">
    <property type="entry name" value="PyrdxlP-dep_Trfase_major"/>
</dbReference>
<dbReference type="InterPro" id="IPR018247">
    <property type="entry name" value="EF_Hand_1_Ca_BS"/>
</dbReference>
<evidence type="ECO:0000256" key="4">
    <source>
        <dbReference type="ARBA" id="ARBA00022679"/>
    </source>
</evidence>
<dbReference type="Gene3D" id="3.90.1150.10">
    <property type="entry name" value="Aspartate Aminotransferase, domain 1"/>
    <property type="match status" value="1"/>
</dbReference>